<organism evidence="3">
    <name type="scientific">marine sediment metagenome</name>
    <dbReference type="NCBI Taxonomy" id="412755"/>
    <lineage>
        <taxon>unclassified sequences</taxon>
        <taxon>metagenomes</taxon>
        <taxon>ecological metagenomes</taxon>
    </lineage>
</organism>
<dbReference type="PANTHER" id="PTHR42840:SF3">
    <property type="entry name" value="BINDING ROSSMANN FOLD OXIDOREDUCTASE, PUTATIVE (AFU_ORTHOLOGUE AFUA_2G10240)-RELATED"/>
    <property type="match status" value="1"/>
</dbReference>
<protein>
    <recommendedName>
        <fullName evidence="2">GFO/IDH/MocA-like oxidoreductase domain-containing protein</fullName>
    </recommendedName>
</protein>
<gene>
    <name evidence="3" type="ORF">S06H3_45107</name>
</gene>
<dbReference type="Pfam" id="PF22725">
    <property type="entry name" value="GFO_IDH_MocA_C3"/>
    <property type="match status" value="1"/>
</dbReference>
<dbReference type="InterPro" id="IPR055170">
    <property type="entry name" value="GFO_IDH_MocA-like_dom"/>
</dbReference>
<sequence length="260" mass="30393">RKEENIKLKLFENFRFYPVYLRAKELLDSGVIGELLNFRINTIAMGGPSMPVDMKALLWRRNVDKCGGGSWIYDDGIHKFSMALWLMDQEKVDELYSWIDYFSTVMDSPSLIFWKYPRKELDDPPKYGSMQFTLAPNVYYPSNYYNCDEFIEISGTKGMMWLNQCTSGGNIISKTPQHPPIVVYSGGEVKTYGEELPRDWRYSFINSTEHFICAIQEERDPIYTGEQGKNLSIFAKMPFISTQQKRIVRWEEITPENEQN</sequence>
<dbReference type="PANTHER" id="PTHR42840">
    <property type="entry name" value="NAD(P)-BINDING ROSSMANN-FOLD SUPERFAMILY PROTEIN-RELATED"/>
    <property type="match status" value="1"/>
</dbReference>
<feature type="domain" description="GFO/IDH/MocA-like oxidoreductase" evidence="2">
    <location>
        <begin position="20"/>
        <end position="159"/>
    </location>
</feature>
<dbReference type="AlphaFoldDB" id="X1Q138"/>
<dbReference type="Gene3D" id="3.30.360.10">
    <property type="entry name" value="Dihydrodipicolinate Reductase, domain 2"/>
    <property type="match status" value="1"/>
</dbReference>
<dbReference type="SUPFAM" id="SSF55347">
    <property type="entry name" value="Glyceraldehyde-3-phosphate dehydrogenase-like, C-terminal domain"/>
    <property type="match status" value="1"/>
</dbReference>
<reference evidence="3" key="1">
    <citation type="journal article" date="2014" name="Front. Microbiol.">
        <title>High frequency of phylogenetically diverse reductive dehalogenase-homologous genes in deep subseafloor sedimentary metagenomes.</title>
        <authorList>
            <person name="Kawai M."/>
            <person name="Futagami T."/>
            <person name="Toyoda A."/>
            <person name="Takaki Y."/>
            <person name="Nishi S."/>
            <person name="Hori S."/>
            <person name="Arai W."/>
            <person name="Tsubouchi T."/>
            <person name="Morono Y."/>
            <person name="Uchiyama I."/>
            <person name="Ito T."/>
            <person name="Fujiyama A."/>
            <person name="Inagaki F."/>
            <person name="Takami H."/>
        </authorList>
    </citation>
    <scope>NUCLEOTIDE SEQUENCE</scope>
    <source>
        <strain evidence="3">Expedition CK06-06</strain>
    </source>
</reference>
<feature type="non-terminal residue" evidence="3">
    <location>
        <position position="260"/>
    </location>
</feature>
<proteinExistence type="predicted"/>
<accession>X1Q138</accession>
<feature type="non-terminal residue" evidence="3">
    <location>
        <position position="1"/>
    </location>
</feature>
<evidence type="ECO:0000259" key="2">
    <source>
        <dbReference type="Pfam" id="PF22725"/>
    </source>
</evidence>
<comment type="caution">
    <text evidence="3">The sequence shown here is derived from an EMBL/GenBank/DDBJ whole genome shotgun (WGS) entry which is preliminary data.</text>
</comment>
<dbReference type="EMBL" id="BARV01028128">
    <property type="protein sequence ID" value="GAI44805.1"/>
    <property type="molecule type" value="Genomic_DNA"/>
</dbReference>
<keyword evidence="1" id="KW-0560">Oxidoreductase</keyword>
<name>X1Q138_9ZZZZ</name>
<evidence type="ECO:0000313" key="3">
    <source>
        <dbReference type="EMBL" id="GAI44805.1"/>
    </source>
</evidence>
<evidence type="ECO:0000256" key="1">
    <source>
        <dbReference type="ARBA" id="ARBA00023002"/>
    </source>
</evidence>
<dbReference type="GO" id="GO:0016491">
    <property type="term" value="F:oxidoreductase activity"/>
    <property type="evidence" value="ECO:0007669"/>
    <property type="project" value="UniProtKB-KW"/>
</dbReference>